<organism evidence="2">
    <name type="scientific">marine sediment metagenome</name>
    <dbReference type="NCBI Taxonomy" id="412755"/>
    <lineage>
        <taxon>unclassified sequences</taxon>
        <taxon>metagenomes</taxon>
        <taxon>ecological metagenomes</taxon>
    </lineage>
</organism>
<feature type="compositionally biased region" description="Acidic residues" evidence="1">
    <location>
        <begin position="258"/>
        <end position="268"/>
    </location>
</feature>
<comment type="caution">
    <text evidence="2">The sequence shown here is derived from an EMBL/GenBank/DDBJ whole genome shotgun (WGS) entry which is preliminary data.</text>
</comment>
<evidence type="ECO:0000256" key="1">
    <source>
        <dbReference type="SAM" id="MobiDB-lite"/>
    </source>
</evidence>
<dbReference type="EMBL" id="LAZR01027257">
    <property type="protein sequence ID" value="KKL66285.1"/>
    <property type="molecule type" value="Genomic_DNA"/>
</dbReference>
<feature type="compositionally biased region" description="Gly residues" evidence="1">
    <location>
        <begin position="310"/>
        <end position="325"/>
    </location>
</feature>
<dbReference type="InterPro" id="IPR052258">
    <property type="entry name" value="Diverse_Func_Domain-Protein"/>
</dbReference>
<dbReference type="PANTHER" id="PTHR37612">
    <property type="entry name" value="FIBROIN HEAVY CHAIN FIB-H LIKE PROTEIN"/>
    <property type="match status" value="1"/>
</dbReference>
<gene>
    <name evidence="2" type="ORF">LCGC14_2146540</name>
</gene>
<accession>A0A0F9G9Q5</accession>
<reference evidence="2" key="1">
    <citation type="journal article" date="2015" name="Nature">
        <title>Complex archaea that bridge the gap between prokaryotes and eukaryotes.</title>
        <authorList>
            <person name="Spang A."/>
            <person name="Saw J.H."/>
            <person name="Jorgensen S.L."/>
            <person name="Zaremba-Niedzwiedzka K."/>
            <person name="Martijn J."/>
            <person name="Lind A.E."/>
            <person name="van Eijk R."/>
            <person name="Schleper C."/>
            <person name="Guy L."/>
            <person name="Ettema T.J."/>
        </authorList>
    </citation>
    <scope>NUCLEOTIDE SEQUENCE</scope>
</reference>
<feature type="compositionally biased region" description="Gly residues" evidence="1">
    <location>
        <begin position="269"/>
        <end position="302"/>
    </location>
</feature>
<sequence length="325" mass="32618">MAILVYRSTPYKLSLTFVLFASFFYSNLASAVDYYWSGINGSGLQFTAPTPYQLCNEIQHNSGYSEAGVTTPPLVAILTATTADCTVYYRMYFTQPGDPDIGFEIDLVRLGDSCPIDTVYNPSNGSCEQDCSTTIGQKLAARGPDSSVTTDGDGYKTLLPEPFGGSCFTGCYYELQSSFSDRLSCMLVSGSTDTGFCNYRVTGNGETCANSDGVPAGSGDPLNPDPEPDPEDPGCPEGYAWTGNFCAEVPDGGGDGDGSGDGDGDGDGPGDGSGDGDGSGGGSGGDGSGVGGGNGGGTGDGDGSGDGDGDGSSGGGGSGDGDGDC</sequence>
<protein>
    <submittedName>
        <fullName evidence="2">Uncharacterized protein</fullName>
    </submittedName>
</protein>
<feature type="region of interest" description="Disordered" evidence="1">
    <location>
        <begin position="210"/>
        <end position="325"/>
    </location>
</feature>
<feature type="non-terminal residue" evidence="2">
    <location>
        <position position="325"/>
    </location>
</feature>
<dbReference type="PANTHER" id="PTHR37612:SF20">
    <property type="entry name" value="PER-HEXAMER REPEAT PROTEIN 5-RELATED"/>
    <property type="match status" value="1"/>
</dbReference>
<proteinExistence type="predicted"/>
<dbReference type="AlphaFoldDB" id="A0A0F9G9Q5"/>
<evidence type="ECO:0000313" key="2">
    <source>
        <dbReference type="EMBL" id="KKL66285.1"/>
    </source>
</evidence>
<name>A0A0F9G9Q5_9ZZZZ</name>